<dbReference type="EMBL" id="RBUM01000315">
    <property type="protein sequence ID" value="RMV13721.1"/>
    <property type="molecule type" value="Genomic_DNA"/>
</dbReference>
<feature type="domain" description="ABC transporter" evidence="5">
    <location>
        <begin position="190"/>
        <end position="440"/>
    </location>
</feature>
<evidence type="ECO:0000256" key="1">
    <source>
        <dbReference type="ARBA" id="ARBA00022448"/>
    </source>
</evidence>
<dbReference type="InterPro" id="IPR050319">
    <property type="entry name" value="ABC_transp_ATP-bind"/>
</dbReference>
<dbReference type="PANTHER" id="PTHR43776">
    <property type="entry name" value="TRANSPORT ATP-BINDING PROTEIN"/>
    <property type="match status" value="1"/>
</dbReference>
<evidence type="ECO:0000256" key="4">
    <source>
        <dbReference type="SAM" id="MobiDB-lite"/>
    </source>
</evidence>
<dbReference type="GO" id="GO:0005524">
    <property type="term" value="F:ATP binding"/>
    <property type="evidence" value="ECO:0007669"/>
    <property type="project" value="UniProtKB-KW"/>
</dbReference>
<dbReference type="Pfam" id="PF08352">
    <property type="entry name" value="oligo_HPY"/>
    <property type="match status" value="1"/>
</dbReference>
<keyword evidence="1" id="KW-0813">Transport</keyword>
<dbReference type="Proteomes" id="UP000270795">
    <property type="component" value="Unassembled WGS sequence"/>
</dbReference>
<feature type="compositionally biased region" description="Basic and acidic residues" evidence="4">
    <location>
        <begin position="142"/>
        <end position="156"/>
    </location>
</feature>
<dbReference type="AlphaFoldDB" id="A0A3M6A381"/>
<dbReference type="Gene3D" id="3.40.50.300">
    <property type="entry name" value="P-loop containing nucleotide triphosphate hydrolases"/>
    <property type="match status" value="2"/>
</dbReference>
<organism evidence="6 7">
    <name type="scientific">Pseudomonas savastanoi</name>
    <name type="common">Pseudomonas syringae pv. savastanoi</name>
    <dbReference type="NCBI Taxonomy" id="29438"/>
    <lineage>
        <taxon>Bacteria</taxon>
        <taxon>Pseudomonadati</taxon>
        <taxon>Pseudomonadota</taxon>
        <taxon>Gammaproteobacteria</taxon>
        <taxon>Pseudomonadales</taxon>
        <taxon>Pseudomonadaceae</taxon>
        <taxon>Pseudomonas</taxon>
    </lineage>
</organism>
<feature type="region of interest" description="Disordered" evidence="4">
    <location>
        <begin position="142"/>
        <end position="164"/>
    </location>
</feature>
<dbReference type="CDD" id="cd03257">
    <property type="entry name" value="ABC_NikE_OppD_transporters"/>
    <property type="match status" value="2"/>
</dbReference>
<dbReference type="Pfam" id="PF00005">
    <property type="entry name" value="ABC_tran"/>
    <property type="match status" value="2"/>
</dbReference>
<evidence type="ECO:0000313" key="7">
    <source>
        <dbReference type="Proteomes" id="UP000270795"/>
    </source>
</evidence>
<dbReference type="InterPro" id="IPR017871">
    <property type="entry name" value="ABC_transporter-like_CS"/>
</dbReference>
<dbReference type="InterPro" id="IPR003593">
    <property type="entry name" value="AAA+_ATPase"/>
</dbReference>
<dbReference type="NCBIfam" id="TIGR01727">
    <property type="entry name" value="oligo_HPY"/>
    <property type="match status" value="1"/>
</dbReference>
<dbReference type="NCBIfam" id="NF008453">
    <property type="entry name" value="PRK11308.1"/>
    <property type="match status" value="2"/>
</dbReference>
<proteinExistence type="predicted"/>
<reference evidence="6 7" key="1">
    <citation type="submission" date="2018-08" db="EMBL/GenBank/DDBJ databases">
        <title>Recombination of ecologically and evolutionarily significant loci maintains genetic cohesion in the Pseudomonas syringae species complex.</title>
        <authorList>
            <person name="Dillon M."/>
            <person name="Thakur S."/>
            <person name="Almeida R.N.D."/>
            <person name="Weir B.S."/>
            <person name="Guttman D.S."/>
        </authorList>
    </citation>
    <scope>NUCLEOTIDE SEQUENCE [LARGE SCALE GENOMIC DNA]</scope>
    <source>
        <strain evidence="6 7">ICMP 11899</strain>
    </source>
</reference>
<dbReference type="GO" id="GO:0016887">
    <property type="term" value="F:ATP hydrolysis activity"/>
    <property type="evidence" value="ECO:0007669"/>
    <property type="project" value="InterPro"/>
</dbReference>
<protein>
    <submittedName>
        <fullName evidence="6">Peptide ABC transporter, ATP-binding protein</fullName>
    </submittedName>
</protein>
<dbReference type="InterPro" id="IPR027417">
    <property type="entry name" value="P-loop_NTPase"/>
</dbReference>
<dbReference type="GO" id="GO:0055085">
    <property type="term" value="P:transmembrane transport"/>
    <property type="evidence" value="ECO:0007669"/>
    <property type="project" value="UniProtKB-ARBA"/>
</dbReference>
<dbReference type="NCBIfam" id="NF007739">
    <property type="entry name" value="PRK10419.1"/>
    <property type="match status" value="2"/>
</dbReference>
<dbReference type="PROSITE" id="PS00211">
    <property type="entry name" value="ABC_TRANSPORTER_1"/>
    <property type="match status" value="1"/>
</dbReference>
<comment type="caution">
    <text evidence="6">The sequence shown here is derived from an EMBL/GenBank/DDBJ whole genome shotgun (WGS) entry which is preliminary data.</text>
</comment>
<keyword evidence="2" id="KW-0547">Nucleotide-binding</keyword>
<dbReference type="PROSITE" id="PS50893">
    <property type="entry name" value="ABC_TRANSPORTER_2"/>
    <property type="match status" value="2"/>
</dbReference>
<evidence type="ECO:0000256" key="2">
    <source>
        <dbReference type="ARBA" id="ARBA00022741"/>
    </source>
</evidence>
<evidence type="ECO:0000313" key="6">
    <source>
        <dbReference type="EMBL" id="RMV13721.1"/>
    </source>
</evidence>
<dbReference type="FunFam" id="3.40.50.300:FF:002585">
    <property type="entry name" value="Glutathione import ATP-binding protein GsiA"/>
    <property type="match status" value="1"/>
</dbReference>
<accession>A0A3M6A381</accession>
<sequence>MRAVVSGRAKMAGRNHQSPDGRVHLDPQQNAGADHGLGVRLVRGAADLYGGIELHAGSVSYRAQPGGEYRSAGIRASGAHTRRGSYLHCLPGNSAEHAQPGHDRPGAAFWLHRVTAQRHELSGAWCAAARCRPWLAGTREHRRTESRRAGHRDPRAGHRHADHRCQPVHRPARLTARSPLGRALKMSQLIRVQDLRVVADGDQGELEIVKGVSFALEKGEVLALIGESGSGKTTIALALLGYARRGCKLAGGVVQVGEHDMLSLTESQLQGLRGNRVSYIAQSAAAAFNPAKKLIDQVIEGALIHGLGSRADLQAKAVELFRDLALPNPESIGQRYPHQVSGGQLQRVMAAMALISDPLLVILDEPTTALDVTTQIDVLRAFKRVVRERGATAVYVSHDLAVVAQMADQIVVLNGGRIIEQSSTAALLKGPEDAYTRSLLAAARPDKVLKPASEVVKDSTLLTIKGLTAGYGKKNLQGMPMIRVLEDIDLTIRRGQAIGVIGESGSGKSTLARVVAGLLDPAHGSLTFDGAELSGTLAGRTEEQFRRIQMVFQNADTALNPMHSISAILARPLKMYFDLKGKALRDRIDELMDLVRLPRELAERRPNELSGGQKQRVNLARALAAKPDLILCDEVTSALDTVVGACILELLGELRRKLGVSYLFISHDISTVRALCDDIVVMYSGHKVEEGSREAFSRVPFHPYTDLLVHSVPELRQGWLETCGVTSGKLPPISAPANNPELCTFLNRCPARVEGMCNKTAPSRRMIAGGSEILCHRDSDELQAVQENLNPVTVGAYA</sequence>
<gene>
    <name evidence="6" type="ORF">ALP17_04960</name>
</gene>
<dbReference type="InterPro" id="IPR003439">
    <property type="entry name" value="ABC_transporter-like_ATP-bd"/>
</dbReference>
<evidence type="ECO:0000256" key="3">
    <source>
        <dbReference type="ARBA" id="ARBA00022840"/>
    </source>
</evidence>
<dbReference type="InterPro" id="IPR013563">
    <property type="entry name" value="Oligopep_ABC_C"/>
</dbReference>
<dbReference type="GO" id="GO:0015833">
    <property type="term" value="P:peptide transport"/>
    <property type="evidence" value="ECO:0007669"/>
    <property type="project" value="InterPro"/>
</dbReference>
<dbReference type="SMART" id="SM00382">
    <property type="entry name" value="AAA"/>
    <property type="match status" value="2"/>
</dbReference>
<feature type="region of interest" description="Disordered" evidence="4">
    <location>
        <begin position="1"/>
        <end position="32"/>
    </location>
</feature>
<keyword evidence="3 6" id="KW-0067">ATP-binding</keyword>
<feature type="domain" description="ABC transporter" evidence="5">
    <location>
        <begin position="462"/>
        <end position="709"/>
    </location>
</feature>
<name>A0A3M6A381_PSESS</name>
<evidence type="ECO:0000259" key="5">
    <source>
        <dbReference type="PROSITE" id="PS50893"/>
    </source>
</evidence>
<dbReference type="SUPFAM" id="SSF52540">
    <property type="entry name" value="P-loop containing nucleoside triphosphate hydrolases"/>
    <property type="match status" value="2"/>
</dbReference>